<proteinExistence type="predicted"/>
<evidence type="ECO:0000313" key="1">
    <source>
        <dbReference type="EMBL" id="RPA96286.1"/>
    </source>
</evidence>
<accession>A0A3N4JDD6</accession>
<keyword evidence="2" id="KW-1185">Reference proteome</keyword>
<evidence type="ECO:0000313" key="2">
    <source>
        <dbReference type="Proteomes" id="UP000276215"/>
    </source>
</evidence>
<protein>
    <submittedName>
        <fullName evidence="1">Uncharacterized protein</fullName>
    </submittedName>
</protein>
<gene>
    <name evidence="1" type="ORF">L873DRAFT_1811721</name>
</gene>
<sequence>MKIWPCPVERKGTNRKRFLSRVGLVEPIRLRASTVKTLAVRYLRQTSNIRIQRQKHSRRICAFVILLTCQSKPILG</sequence>
<dbReference type="Proteomes" id="UP000276215">
    <property type="component" value="Unassembled WGS sequence"/>
</dbReference>
<dbReference type="AlphaFoldDB" id="A0A3N4JDD6"/>
<name>A0A3N4JDD6_9PEZI</name>
<dbReference type="EMBL" id="ML120416">
    <property type="protein sequence ID" value="RPA96286.1"/>
    <property type="molecule type" value="Genomic_DNA"/>
</dbReference>
<organism evidence="1 2">
    <name type="scientific">Choiromyces venosus 120613-1</name>
    <dbReference type="NCBI Taxonomy" id="1336337"/>
    <lineage>
        <taxon>Eukaryota</taxon>
        <taxon>Fungi</taxon>
        <taxon>Dikarya</taxon>
        <taxon>Ascomycota</taxon>
        <taxon>Pezizomycotina</taxon>
        <taxon>Pezizomycetes</taxon>
        <taxon>Pezizales</taxon>
        <taxon>Tuberaceae</taxon>
        <taxon>Choiromyces</taxon>
    </lineage>
</organism>
<reference evidence="1 2" key="1">
    <citation type="journal article" date="2018" name="Nat. Ecol. Evol.">
        <title>Pezizomycetes genomes reveal the molecular basis of ectomycorrhizal truffle lifestyle.</title>
        <authorList>
            <person name="Murat C."/>
            <person name="Payen T."/>
            <person name="Noel B."/>
            <person name="Kuo A."/>
            <person name="Morin E."/>
            <person name="Chen J."/>
            <person name="Kohler A."/>
            <person name="Krizsan K."/>
            <person name="Balestrini R."/>
            <person name="Da Silva C."/>
            <person name="Montanini B."/>
            <person name="Hainaut M."/>
            <person name="Levati E."/>
            <person name="Barry K.W."/>
            <person name="Belfiori B."/>
            <person name="Cichocki N."/>
            <person name="Clum A."/>
            <person name="Dockter R.B."/>
            <person name="Fauchery L."/>
            <person name="Guy J."/>
            <person name="Iotti M."/>
            <person name="Le Tacon F."/>
            <person name="Lindquist E.A."/>
            <person name="Lipzen A."/>
            <person name="Malagnac F."/>
            <person name="Mello A."/>
            <person name="Molinier V."/>
            <person name="Miyauchi S."/>
            <person name="Poulain J."/>
            <person name="Riccioni C."/>
            <person name="Rubini A."/>
            <person name="Sitrit Y."/>
            <person name="Splivallo R."/>
            <person name="Traeger S."/>
            <person name="Wang M."/>
            <person name="Zifcakova L."/>
            <person name="Wipf D."/>
            <person name="Zambonelli A."/>
            <person name="Paolocci F."/>
            <person name="Nowrousian M."/>
            <person name="Ottonello S."/>
            <person name="Baldrian P."/>
            <person name="Spatafora J.W."/>
            <person name="Henrissat B."/>
            <person name="Nagy L.G."/>
            <person name="Aury J.M."/>
            <person name="Wincker P."/>
            <person name="Grigoriev I.V."/>
            <person name="Bonfante P."/>
            <person name="Martin F.M."/>
        </authorList>
    </citation>
    <scope>NUCLEOTIDE SEQUENCE [LARGE SCALE GENOMIC DNA]</scope>
    <source>
        <strain evidence="1 2">120613-1</strain>
    </source>
</reference>